<feature type="domain" description="Heterokaryon incompatibility" evidence="2">
    <location>
        <begin position="49"/>
        <end position="88"/>
    </location>
</feature>
<organism evidence="3 4">
    <name type="scientific">Pyricularia grisea</name>
    <name type="common">Crabgrass-specific blast fungus</name>
    <name type="synonym">Magnaporthe grisea</name>
    <dbReference type="NCBI Taxonomy" id="148305"/>
    <lineage>
        <taxon>Eukaryota</taxon>
        <taxon>Fungi</taxon>
        <taxon>Dikarya</taxon>
        <taxon>Ascomycota</taxon>
        <taxon>Pezizomycotina</taxon>
        <taxon>Sordariomycetes</taxon>
        <taxon>Sordariomycetidae</taxon>
        <taxon>Magnaporthales</taxon>
        <taxon>Pyriculariaceae</taxon>
        <taxon>Pyricularia</taxon>
    </lineage>
</organism>
<dbReference type="InterPro" id="IPR010730">
    <property type="entry name" value="HET"/>
</dbReference>
<dbReference type="AlphaFoldDB" id="A0A6P8B065"/>
<keyword evidence="3" id="KW-1185">Reference proteome</keyword>
<proteinExistence type="predicted"/>
<accession>A0A6P8B065</accession>
<dbReference type="GeneID" id="41962696"/>
<evidence type="ECO:0000256" key="1">
    <source>
        <dbReference type="SAM" id="MobiDB-lite"/>
    </source>
</evidence>
<dbReference type="PANTHER" id="PTHR24148">
    <property type="entry name" value="ANKYRIN REPEAT DOMAIN-CONTAINING PROTEIN 39 HOMOLOG-RELATED"/>
    <property type="match status" value="1"/>
</dbReference>
<dbReference type="RefSeq" id="XP_030980626.1">
    <property type="nucleotide sequence ID" value="XM_031127787.1"/>
</dbReference>
<dbReference type="InterPro" id="IPR052895">
    <property type="entry name" value="HetReg/Transcr_Mod"/>
</dbReference>
<dbReference type="PANTHER" id="PTHR24148:SF64">
    <property type="entry name" value="HETEROKARYON INCOMPATIBILITY DOMAIN-CONTAINING PROTEIN"/>
    <property type="match status" value="1"/>
</dbReference>
<evidence type="ECO:0000313" key="4">
    <source>
        <dbReference type="RefSeq" id="XP_030980626.1"/>
    </source>
</evidence>
<feature type="domain" description="Heterokaryon incompatibility" evidence="2">
    <location>
        <begin position="118"/>
        <end position="256"/>
    </location>
</feature>
<evidence type="ECO:0000259" key="2">
    <source>
        <dbReference type="Pfam" id="PF06985"/>
    </source>
</evidence>
<reference evidence="4" key="2">
    <citation type="submission" date="2019-10" db="EMBL/GenBank/DDBJ databases">
        <authorList>
            <consortium name="NCBI Genome Project"/>
        </authorList>
    </citation>
    <scope>NUCLEOTIDE SEQUENCE</scope>
    <source>
        <strain evidence="4">NI907</strain>
    </source>
</reference>
<dbReference type="Proteomes" id="UP000515153">
    <property type="component" value="Unplaced"/>
</dbReference>
<feature type="region of interest" description="Disordered" evidence="1">
    <location>
        <begin position="93"/>
        <end position="117"/>
    </location>
</feature>
<reference evidence="4" key="1">
    <citation type="journal article" date="2019" name="Mol. Biol. Evol.">
        <title>Blast fungal genomes show frequent chromosomal changes, gene gains and losses, and effector gene turnover.</title>
        <authorList>
            <person name="Gomez Luciano L.B."/>
            <person name="Jason Tsai I."/>
            <person name="Chuma I."/>
            <person name="Tosa Y."/>
            <person name="Chen Y.H."/>
            <person name="Li J.Y."/>
            <person name="Li M.Y."/>
            <person name="Jade Lu M.Y."/>
            <person name="Nakayashiki H."/>
            <person name="Li W.H."/>
        </authorList>
    </citation>
    <scope>NUCLEOTIDE SEQUENCE</scope>
    <source>
        <strain evidence="4">NI907</strain>
    </source>
</reference>
<sequence>MTDPGPRPYPKYYSALVPQFIRVFELEAGGFSDPIVGRLVPQPIDGEPYEAISYVWGDTHDRRNITIQGKTLSVTASLHAALTAFRHLPLPDSAYGSDGDDDASSSRPEIGSAKSVVQQRRRPVRRLWADAVCINQEDLDERTSQVELMGRIFAGAHRVLAWMGWEKGAEGRQYTRDAIRFIHDFMQDPEGRLAEARILLHHDPTDPHTVGDPADGTLALLSEEDRSRYREQARWWSALKLFFDIEYFHRTWIVQELGLAREAIVYTALWPAANTEEGKSQPLELYSVDWPLLGRFVKFLDYNAASLVTHLGILLWVAHHILMIWEIKEDGTPACDFLTGMHWARILGVTDPRDRVYSLLGHPLAVMDGVPVIKPDYTVTRGIVYTKLAATFIQKTKNLYVTALVDHEEDVSVEERDWDPDDESRMPSWVPDWHSINRTTPLSYSVAPAQEEDAEIRIEGEIQGTKGMPMPHLLVRGWLVDEIAAVSHRMETADFPVTNLAREQAKKNPFWLDRLWSVVFPAEGPAGRNALEVLESLSLALPLGTREKDEPMTTAGSQQPLAEHRQSFAAYVLEYHELLRAVSESRGGGDTISYLPARSLLDTLPPDAQAEIRRRAEGATGERFVECMTWPSMCRVVYRTASGLVGMGSRVTRPGDLVCRVRGSPALMTLRRIQGSVGFSNTATVESDAGADDDVTISCAHVAPTIVPERMVRGVTDGGEFGEKPAKFRII</sequence>
<protein>
    <recommendedName>
        <fullName evidence="2">Heterokaryon incompatibility domain-containing protein</fullName>
    </recommendedName>
</protein>
<name>A0A6P8B065_PYRGI</name>
<dbReference type="KEGG" id="pgri:PgNI_07778"/>
<evidence type="ECO:0000313" key="3">
    <source>
        <dbReference type="Proteomes" id="UP000515153"/>
    </source>
</evidence>
<gene>
    <name evidence="4" type="ORF">PgNI_07778</name>
</gene>
<dbReference type="Pfam" id="PF06985">
    <property type="entry name" value="HET"/>
    <property type="match status" value="2"/>
</dbReference>
<reference evidence="4" key="3">
    <citation type="submission" date="2025-08" db="UniProtKB">
        <authorList>
            <consortium name="RefSeq"/>
        </authorList>
    </citation>
    <scope>IDENTIFICATION</scope>
    <source>
        <strain evidence="4">NI907</strain>
    </source>
</reference>